<evidence type="ECO:0000256" key="2">
    <source>
        <dbReference type="SAM" id="Phobius"/>
    </source>
</evidence>
<organism evidence="3 4">
    <name type="scientific">Oleiharenicola lentus</name>
    <dbReference type="NCBI Taxonomy" id="2508720"/>
    <lineage>
        <taxon>Bacteria</taxon>
        <taxon>Pseudomonadati</taxon>
        <taxon>Verrucomicrobiota</taxon>
        <taxon>Opitutia</taxon>
        <taxon>Opitutales</taxon>
        <taxon>Opitutaceae</taxon>
        <taxon>Oleiharenicola</taxon>
    </lineage>
</organism>
<keyword evidence="2" id="KW-1133">Transmembrane helix</keyword>
<feature type="transmembrane region" description="Helical" evidence="2">
    <location>
        <begin position="29"/>
        <end position="54"/>
    </location>
</feature>
<comment type="caution">
    <text evidence="3">The sequence shown here is derived from an EMBL/GenBank/DDBJ whole genome shotgun (WGS) entry which is preliminary data.</text>
</comment>
<name>A0A4Q1CA15_9BACT</name>
<dbReference type="OrthoDB" id="85478at2"/>
<evidence type="ECO:0000256" key="1">
    <source>
        <dbReference type="SAM" id="Coils"/>
    </source>
</evidence>
<evidence type="ECO:0000313" key="4">
    <source>
        <dbReference type="Proteomes" id="UP000290218"/>
    </source>
</evidence>
<dbReference type="EMBL" id="SDHX01000001">
    <property type="protein sequence ID" value="RXK55706.1"/>
    <property type="molecule type" value="Genomic_DNA"/>
</dbReference>
<reference evidence="3 4" key="1">
    <citation type="submission" date="2019-01" db="EMBL/GenBank/DDBJ databases">
        <title>Lacunisphaera sp. strain TWA-58.</title>
        <authorList>
            <person name="Chen W.-M."/>
        </authorList>
    </citation>
    <scope>NUCLEOTIDE SEQUENCE [LARGE SCALE GENOMIC DNA]</scope>
    <source>
        <strain evidence="3 4">TWA-58</strain>
    </source>
</reference>
<accession>A0A4Q1CA15</accession>
<keyword evidence="2" id="KW-0472">Membrane</keyword>
<evidence type="ECO:0000313" key="3">
    <source>
        <dbReference type="EMBL" id="RXK55706.1"/>
    </source>
</evidence>
<protein>
    <recommendedName>
        <fullName evidence="5">Lipopolysaccharide biosynthesis protein</fullName>
    </recommendedName>
</protein>
<keyword evidence="4" id="KW-1185">Reference proteome</keyword>
<keyword evidence="1" id="KW-0175">Coiled coil</keyword>
<evidence type="ECO:0008006" key="5">
    <source>
        <dbReference type="Google" id="ProtNLM"/>
    </source>
</evidence>
<gene>
    <name evidence="3" type="ORF">ESB00_07435</name>
</gene>
<feature type="coiled-coil region" evidence="1">
    <location>
        <begin position="382"/>
        <end position="409"/>
    </location>
</feature>
<keyword evidence="2" id="KW-0812">Transmembrane</keyword>
<dbReference type="AlphaFoldDB" id="A0A4Q1CA15"/>
<sequence>MTNPPDSRPYPDDDAIDIAELIARVRKGLAVTVGLGALGLGLAAAIFAAAGGFLSVTTSTRVVFSFTGFEKGEYPDKSKFSADDLRSPEIIAEALKRKGLEATDETQAKVRAALSIEGIIPDSVIKERDKQRAAGQTPRVYVPDEYSLSLTLPRRFPLSPDQRESLLGEIVSIYQEKFTRTYVALPLGMGKAFESLAGADFYDYDLVLNRESQNINAFLGQMSETARAFRSPRTNLTFSDLHKQSQLFTQIRLNEVLGLIRRDGLSRDRQLALVKMDYYLKTLSDEQLRAVEEEKVVHDLLKQAQEREQKLAIGVKSQSAQQRNDGLVVDQGLVDSLLANDAYNFLVRQALDASLKTRRIQSEKAILQERRDTMESFIKSNASAQQNALAQFEKSLADLRKVYDDLMQNLRLTYEDYQKQQYADAIRVSMQARTGSFYRSLAMAGIAGLGIGGALGLGLSLLGITGAKRR</sequence>
<proteinExistence type="predicted"/>
<dbReference type="RefSeq" id="WP_129047071.1">
    <property type="nucleotide sequence ID" value="NZ_SDHX01000001.1"/>
</dbReference>
<feature type="transmembrane region" description="Helical" evidence="2">
    <location>
        <begin position="441"/>
        <end position="464"/>
    </location>
</feature>
<dbReference type="Proteomes" id="UP000290218">
    <property type="component" value="Unassembled WGS sequence"/>
</dbReference>